<name>A0A272ESU8_9RHOO</name>
<reference evidence="2 5" key="1">
    <citation type="submission" date="2016-08" db="EMBL/GenBank/DDBJ databases">
        <title>Candidatus Dactylopiibacterium carminicum genome sequence.</title>
        <authorList>
            <person name="Ramirez-Puebla S.T."/>
            <person name="Ormeno-Orrillo E."/>
            <person name="Vera-Ponce De Leon A."/>
            <person name="Luis L."/>
            <person name="Sanchez-Flores A."/>
            <person name="Monica R."/>
            <person name="Martinez-Romero E."/>
        </authorList>
    </citation>
    <scope>NUCLEOTIDE SEQUENCE [LARGE SCALE GENOMIC DNA]</scope>
    <source>
        <strain evidence="2">END1</strain>
    </source>
</reference>
<dbReference type="EMBL" id="MDUX01000029">
    <property type="protein sequence ID" value="KAF7599043.1"/>
    <property type="molecule type" value="Genomic_DNA"/>
</dbReference>
<proteinExistence type="predicted"/>
<dbReference type="Pfam" id="PF10981">
    <property type="entry name" value="DUF2788"/>
    <property type="match status" value="1"/>
</dbReference>
<evidence type="ECO:0000313" key="3">
    <source>
        <dbReference type="EMBL" id="PAS93106.1"/>
    </source>
</evidence>
<dbReference type="RefSeq" id="WP_095524713.1">
    <property type="nucleotide sequence ID" value="NZ_MDUX01000029.1"/>
</dbReference>
<evidence type="ECO:0000313" key="4">
    <source>
        <dbReference type="Proteomes" id="UP000216107"/>
    </source>
</evidence>
<dbReference type="Proteomes" id="UP000623509">
    <property type="component" value="Unassembled WGS sequence"/>
</dbReference>
<feature type="transmembrane region" description="Helical" evidence="1">
    <location>
        <begin position="14"/>
        <end position="35"/>
    </location>
</feature>
<dbReference type="AlphaFoldDB" id="A0A272ESU8"/>
<keyword evidence="1" id="KW-0812">Transmembrane</keyword>
<feature type="transmembrane region" description="Helical" evidence="1">
    <location>
        <begin position="47"/>
        <end position="64"/>
    </location>
</feature>
<comment type="caution">
    <text evidence="3">The sequence shown here is derived from an EMBL/GenBank/DDBJ whole genome shotgun (WGS) entry which is preliminary data.</text>
</comment>
<keyword evidence="1" id="KW-0472">Membrane</keyword>
<keyword evidence="5" id="KW-1185">Reference proteome</keyword>
<accession>A0A272ESU8</accession>
<sequence length="75" mass="8485">MNTPMILGLTEPEFAELCLKFLLSGLIAYMVFIIWRLATESRAGRYGAFWLFFALGLGMFGFIAKELVIKMLSSQ</sequence>
<keyword evidence="1" id="KW-1133">Transmembrane helix</keyword>
<evidence type="ECO:0000256" key="1">
    <source>
        <dbReference type="SAM" id="Phobius"/>
    </source>
</evidence>
<protein>
    <submittedName>
        <fullName evidence="2">DUF2788 domain-containing protein</fullName>
    </submittedName>
</protein>
<gene>
    <name evidence="2" type="ORF">BGI27_09845</name>
    <name evidence="3" type="ORF">CGU29_09115</name>
</gene>
<organism evidence="3 4">
    <name type="scientific">Candidatus Dactylopiibacterium carminicum</name>
    <dbReference type="NCBI Taxonomy" id="857335"/>
    <lineage>
        <taxon>Bacteria</taxon>
        <taxon>Pseudomonadati</taxon>
        <taxon>Pseudomonadota</taxon>
        <taxon>Betaproteobacteria</taxon>
        <taxon>Rhodocyclales</taxon>
        <taxon>Rhodocyclaceae</taxon>
        <taxon>Candidatus Dactylopiibacterium</taxon>
    </lineage>
</organism>
<dbReference type="EMBL" id="NMRN01000023">
    <property type="protein sequence ID" value="PAS93106.1"/>
    <property type="molecule type" value="Genomic_DNA"/>
</dbReference>
<dbReference type="Proteomes" id="UP000216107">
    <property type="component" value="Unassembled WGS sequence"/>
</dbReference>
<reference evidence="3 4" key="2">
    <citation type="submission" date="2017-07" db="EMBL/GenBank/DDBJ databases">
        <title>Candidatus Dactylopiibacterium carminicum, a nitrogen-fixing symbiont of the cochineal insect Dactylopius coccus and Dactylopius opuntiae (Hemiptera: Coccoidea: Dactylopiidae).</title>
        <authorList>
            <person name="Vera A."/>
        </authorList>
    </citation>
    <scope>NUCLEOTIDE SEQUENCE [LARGE SCALE GENOMIC DNA]</scope>
    <source>
        <strain evidence="3 4">NFDCM</strain>
    </source>
</reference>
<evidence type="ECO:0000313" key="5">
    <source>
        <dbReference type="Proteomes" id="UP000623509"/>
    </source>
</evidence>
<dbReference type="OrthoDB" id="5625617at2"/>
<dbReference type="InterPro" id="IPR021249">
    <property type="entry name" value="DUF2788"/>
</dbReference>
<evidence type="ECO:0000313" key="2">
    <source>
        <dbReference type="EMBL" id="KAF7599043.1"/>
    </source>
</evidence>